<reference evidence="2" key="1">
    <citation type="journal article" date="2017" name="bioRxiv">
        <title>Comparative analysis of the genomes of Stylophora pistillata and Acropora digitifera provides evidence for extensive differences between species of corals.</title>
        <authorList>
            <person name="Voolstra C.R."/>
            <person name="Li Y."/>
            <person name="Liew Y.J."/>
            <person name="Baumgarten S."/>
            <person name="Zoccola D."/>
            <person name="Flot J.-F."/>
            <person name="Tambutte S."/>
            <person name="Allemand D."/>
            <person name="Aranda M."/>
        </authorList>
    </citation>
    <scope>NUCLEOTIDE SEQUENCE [LARGE SCALE GENOMIC DNA]</scope>
</reference>
<dbReference type="OrthoDB" id="5988660at2759"/>
<sequence length="304" mass="34471">MLVVSTGCALDCYSCTSQVSWEDCAKNLTKGTCSPNLDNCAKLYARGNGEVFAKGCDTSYECSNQETCEERTGVRPQHTYTDLLEFSIPGNFFAISEDPITRREIHKHLQRLAGAVCSEYKKAKGGRDGARMTRNFSFILMSFALPDLGDDVMAAKGNHTIAVVKGKENYSTLQESFGDVFLEINKLNSEKKIKVNDRVINLEFFLGGDYKFILLMMGLKGAMSYYACVWCKVHKNDRSKMDLDLDYYHSSDLKRTMKEMNELAQKQNAKEKYCCEHKPLVNIEMDHVILDELHLLLRIIDVLI</sequence>
<name>A0A2B4S3U5_STYPI</name>
<evidence type="ECO:0000313" key="1">
    <source>
        <dbReference type="EMBL" id="PFX23192.1"/>
    </source>
</evidence>
<dbReference type="PANTHER" id="PTHR31424:SF3">
    <property type="entry name" value="RING-TYPE DOMAIN-CONTAINING PROTEIN"/>
    <property type="match status" value="1"/>
</dbReference>
<dbReference type="Proteomes" id="UP000225706">
    <property type="component" value="Unassembled WGS sequence"/>
</dbReference>
<protein>
    <submittedName>
        <fullName evidence="1">Uncharacterized protein</fullName>
    </submittedName>
</protein>
<dbReference type="CDD" id="cd00117">
    <property type="entry name" value="TFP"/>
    <property type="match status" value="1"/>
</dbReference>
<dbReference type="PANTHER" id="PTHR31424">
    <property type="entry name" value="PROTEIN CBG23806"/>
    <property type="match status" value="1"/>
</dbReference>
<dbReference type="AlphaFoldDB" id="A0A2B4S3U5"/>
<dbReference type="InterPro" id="IPR045860">
    <property type="entry name" value="Snake_toxin-like_sf"/>
</dbReference>
<comment type="caution">
    <text evidence="1">The sequence shown here is derived from an EMBL/GenBank/DDBJ whole genome shotgun (WGS) entry which is preliminary data.</text>
</comment>
<organism evidence="1 2">
    <name type="scientific">Stylophora pistillata</name>
    <name type="common">Smooth cauliflower coral</name>
    <dbReference type="NCBI Taxonomy" id="50429"/>
    <lineage>
        <taxon>Eukaryota</taxon>
        <taxon>Metazoa</taxon>
        <taxon>Cnidaria</taxon>
        <taxon>Anthozoa</taxon>
        <taxon>Hexacorallia</taxon>
        <taxon>Scleractinia</taxon>
        <taxon>Astrocoeniina</taxon>
        <taxon>Pocilloporidae</taxon>
        <taxon>Stylophora</taxon>
    </lineage>
</organism>
<keyword evidence="2" id="KW-1185">Reference proteome</keyword>
<dbReference type="EMBL" id="LSMT01000215">
    <property type="protein sequence ID" value="PFX23192.1"/>
    <property type="molecule type" value="Genomic_DNA"/>
</dbReference>
<evidence type="ECO:0000313" key="2">
    <source>
        <dbReference type="Proteomes" id="UP000225706"/>
    </source>
</evidence>
<accession>A0A2B4S3U5</accession>
<gene>
    <name evidence="1" type="ORF">AWC38_SpisGene12287</name>
</gene>
<dbReference type="SUPFAM" id="SSF57302">
    <property type="entry name" value="Snake toxin-like"/>
    <property type="match status" value="1"/>
</dbReference>
<proteinExistence type="predicted"/>